<feature type="region of interest" description="Disordered" evidence="7">
    <location>
        <begin position="1"/>
        <end position="25"/>
    </location>
</feature>
<name>A0A5B8FY98_9RHOB</name>
<dbReference type="InterPro" id="IPR022764">
    <property type="entry name" value="Peptidase_S54_rhomboid_dom"/>
</dbReference>
<feature type="transmembrane region" description="Helical" evidence="8">
    <location>
        <begin position="64"/>
        <end position="84"/>
    </location>
</feature>
<dbReference type="PANTHER" id="PTHR43731">
    <property type="entry name" value="RHOMBOID PROTEASE"/>
    <property type="match status" value="1"/>
</dbReference>
<keyword evidence="4" id="KW-0378">Hydrolase</keyword>
<reference evidence="10 11" key="1">
    <citation type="submission" date="2019-06" db="EMBL/GenBank/DDBJ databases">
        <title>Genome sequence of Rhodobacteraceae bacterium D4M1.</title>
        <authorList>
            <person name="Cao J."/>
        </authorList>
    </citation>
    <scope>NUCLEOTIDE SEQUENCE [LARGE SCALE GENOMIC DNA]</scope>
    <source>
        <strain evidence="10 11">D4M1</strain>
    </source>
</reference>
<feature type="transmembrane region" description="Helical" evidence="8">
    <location>
        <begin position="209"/>
        <end position="226"/>
    </location>
</feature>
<dbReference type="KEGG" id="ppru:FDP22_17920"/>
<evidence type="ECO:0000313" key="10">
    <source>
        <dbReference type="EMBL" id="QDL93495.1"/>
    </source>
</evidence>
<keyword evidence="11" id="KW-1185">Reference proteome</keyword>
<dbReference type="PANTHER" id="PTHR43731:SF14">
    <property type="entry name" value="PRESENILIN-ASSOCIATED RHOMBOID-LIKE PROTEIN, MITOCHONDRIAL"/>
    <property type="match status" value="1"/>
</dbReference>
<evidence type="ECO:0000313" key="11">
    <source>
        <dbReference type="Proteomes" id="UP000305888"/>
    </source>
</evidence>
<feature type="transmembrane region" description="Helical" evidence="8">
    <location>
        <begin position="96"/>
        <end position="116"/>
    </location>
</feature>
<comment type="subcellular location">
    <subcellularLocation>
        <location evidence="1">Membrane</location>
        <topology evidence="1">Multi-pass membrane protein</topology>
    </subcellularLocation>
</comment>
<evidence type="ECO:0000256" key="8">
    <source>
        <dbReference type="SAM" id="Phobius"/>
    </source>
</evidence>
<feature type="transmembrane region" description="Helical" evidence="8">
    <location>
        <begin position="128"/>
        <end position="146"/>
    </location>
</feature>
<dbReference type="Pfam" id="PF01694">
    <property type="entry name" value="Rhomboid"/>
    <property type="match status" value="1"/>
</dbReference>
<dbReference type="OrthoDB" id="9797190at2"/>
<evidence type="ECO:0000256" key="2">
    <source>
        <dbReference type="ARBA" id="ARBA00009045"/>
    </source>
</evidence>
<dbReference type="GO" id="GO:0004252">
    <property type="term" value="F:serine-type endopeptidase activity"/>
    <property type="evidence" value="ECO:0007669"/>
    <property type="project" value="InterPro"/>
</dbReference>
<dbReference type="GO" id="GO:0016020">
    <property type="term" value="C:membrane"/>
    <property type="evidence" value="ECO:0007669"/>
    <property type="project" value="UniProtKB-SubCell"/>
</dbReference>
<feature type="transmembrane region" description="Helical" evidence="8">
    <location>
        <begin position="182"/>
        <end position="203"/>
    </location>
</feature>
<feature type="transmembrane region" description="Helical" evidence="8">
    <location>
        <begin position="152"/>
        <end position="170"/>
    </location>
</feature>
<organism evidence="10 11">
    <name type="scientific">Paroceanicella profunda</name>
    <dbReference type="NCBI Taxonomy" id="2579971"/>
    <lineage>
        <taxon>Bacteria</taxon>
        <taxon>Pseudomonadati</taxon>
        <taxon>Pseudomonadota</taxon>
        <taxon>Alphaproteobacteria</taxon>
        <taxon>Rhodobacterales</taxon>
        <taxon>Paracoccaceae</taxon>
        <taxon>Paroceanicella</taxon>
    </lineage>
</organism>
<comment type="similarity">
    <text evidence="2">Belongs to the peptidase S54 family.</text>
</comment>
<gene>
    <name evidence="10" type="ORF">FDP22_17920</name>
</gene>
<dbReference type="Proteomes" id="UP000305888">
    <property type="component" value="Chromosome"/>
</dbReference>
<dbReference type="AlphaFoldDB" id="A0A5B8FY98"/>
<keyword evidence="3 8" id="KW-0812">Transmembrane</keyword>
<protein>
    <submittedName>
        <fullName evidence="10">Rhomboid family intramembrane serine protease</fullName>
    </submittedName>
</protein>
<sequence>MSIDPDSPPPRRPLPPRPASGRPAVGPGSVPGPIWLLVGICAAIELALTAADNGLIGAPDWRQWAVAYGGFHTPLISGSWAPLFEGQRWTMFLTHAFLHGDLMHMVMNMVVVLALGKLLSGIIGPWRTVATFLVTAVGGGAVFALLNTSGAPMVGASGAAFGFIGVWKYAEWYGRRQAGAPLQPLLASLGALVIANVAIWFYLEGLLAWEAHLGGFVTGWAMGWMWRITAPDAGRPAAPPA</sequence>
<keyword evidence="6 8" id="KW-0472">Membrane</keyword>
<dbReference type="InterPro" id="IPR035952">
    <property type="entry name" value="Rhomboid-like_sf"/>
</dbReference>
<keyword evidence="5 8" id="KW-1133">Transmembrane helix</keyword>
<proteinExistence type="inferred from homology"/>
<evidence type="ECO:0000256" key="5">
    <source>
        <dbReference type="ARBA" id="ARBA00022989"/>
    </source>
</evidence>
<feature type="transmembrane region" description="Helical" evidence="8">
    <location>
        <begin position="34"/>
        <end position="52"/>
    </location>
</feature>
<evidence type="ECO:0000256" key="1">
    <source>
        <dbReference type="ARBA" id="ARBA00004141"/>
    </source>
</evidence>
<evidence type="ECO:0000256" key="4">
    <source>
        <dbReference type="ARBA" id="ARBA00022801"/>
    </source>
</evidence>
<evidence type="ECO:0000256" key="7">
    <source>
        <dbReference type="SAM" id="MobiDB-lite"/>
    </source>
</evidence>
<keyword evidence="10" id="KW-0645">Protease</keyword>
<feature type="domain" description="Peptidase S54 rhomboid" evidence="9">
    <location>
        <begin position="88"/>
        <end position="225"/>
    </location>
</feature>
<evidence type="ECO:0000256" key="3">
    <source>
        <dbReference type="ARBA" id="ARBA00022692"/>
    </source>
</evidence>
<feature type="compositionally biased region" description="Pro residues" evidence="7">
    <location>
        <begin position="1"/>
        <end position="18"/>
    </location>
</feature>
<dbReference type="SUPFAM" id="SSF144091">
    <property type="entry name" value="Rhomboid-like"/>
    <property type="match status" value="1"/>
</dbReference>
<dbReference type="InterPro" id="IPR050925">
    <property type="entry name" value="Rhomboid_protease_S54"/>
</dbReference>
<dbReference type="RefSeq" id="WP_138575866.1">
    <property type="nucleotide sequence ID" value="NZ_CP040818.1"/>
</dbReference>
<dbReference type="EMBL" id="CP040818">
    <property type="protein sequence ID" value="QDL93495.1"/>
    <property type="molecule type" value="Genomic_DNA"/>
</dbReference>
<evidence type="ECO:0000259" key="9">
    <source>
        <dbReference type="Pfam" id="PF01694"/>
    </source>
</evidence>
<evidence type="ECO:0000256" key="6">
    <source>
        <dbReference type="ARBA" id="ARBA00023136"/>
    </source>
</evidence>
<dbReference type="Gene3D" id="1.20.1540.10">
    <property type="entry name" value="Rhomboid-like"/>
    <property type="match status" value="1"/>
</dbReference>
<accession>A0A5B8FY98</accession>
<dbReference type="GO" id="GO:0006508">
    <property type="term" value="P:proteolysis"/>
    <property type="evidence" value="ECO:0007669"/>
    <property type="project" value="UniProtKB-KW"/>
</dbReference>